<evidence type="ECO:0000259" key="1">
    <source>
        <dbReference type="Pfam" id="PF01738"/>
    </source>
</evidence>
<gene>
    <name evidence="2" type="primary">mhqD</name>
    <name evidence="2" type="ORF">MPAN_007460</name>
</gene>
<name>A0A7U9TGP9_9MOLU</name>
<dbReference type="GO" id="GO:0016787">
    <property type="term" value="F:hydrolase activity"/>
    <property type="evidence" value="ECO:0007669"/>
    <property type="project" value="UniProtKB-KW"/>
</dbReference>
<dbReference type="InterPro" id="IPR002925">
    <property type="entry name" value="Dienelactn_hydro"/>
</dbReference>
<keyword evidence="2" id="KW-0378">Hydrolase</keyword>
<dbReference type="Gene3D" id="3.40.50.1820">
    <property type="entry name" value="alpha/beta hydrolase"/>
    <property type="match status" value="1"/>
</dbReference>
<sequence>MVHIFKKGQNDHTLLLLHGTGGNEHDLLSIGNLIDPQANILSIRGAVLEYGMPRFYKRKSMTVFDYESLVEETHNLRDFIDDCSRKYKFNRSKVVVVGYSNGANIAASILFHYEKAFKKAILFHPMVPIRDLELADLHQTEIFIGAGHYDQMMPQHEVQELTQMFQSANAIVEVFWTDYGHQLSKEEVLAAKSWYEGNVMYDEV</sequence>
<feature type="domain" description="Dienelactone hydrolase" evidence="1">
    <location>
        <begin position="80"/>
        <end position="176"/>
    </location>
</feature>
<dbReference type="InterPro" id="IPR029058">
    <property type="entry name" value="AB_hydrolase_fold"/>
</dbReference>
<reference evidence="2" key="1">
    <citation type="submission" date="2021-01" db="EMBL/GenBank/DDBJ databases">
        <title>Draft genome sequence of Acholeplasmataceae bacterium strain Mahy22.</title>
        <authorList>
            <person name="Watanabe M."/>
            <person name="Kojima H."/>
            <person name="Fukui M."/>
        </authorList>
    </citation>
    <scope>NUCLEOTIDE SEQUENCE</scope>
    <source>
        <strain evidence="2">Mahy22</strain>
    </source>
</reference>
<dbReference type="Proteomes" id="UP000620133">
    <property type="component" value="Chromosome"/>
</dbReference>
<dbReference type="PANTHER" id="PTHR10655">
    <property type="entry name" value="LYSOPHOSPHOLIPASE-RELATED"/>
    <property type="match status" value="1"/>
</dbReference>
<evidence type="ECO:0000313" key="2">
    <source>
        <dbReference type="EMBL" id="BCR35853.1"/>
    </source>
</evidence>
<dbReference type="AlphaFoldDB" id="A0A7U9TGP9"/>
<evidence type="ECO:0000313" key="3">
    <source>
        <dbReference type="Proteomes" id="UP000620133"/>
    </source>
</evidence>
<protein>
    <submittedName>
        <fullName evidence="2">Putative hydrolase MhqD</fullName>
    </submittedName>
</protein>
<organism evidence="2 3">
    <name type="scientific">Mariniplasma anaerobium</name>
    <dbReference type="NCBI Taxonomy" id="2735436"/>
    <lineage>
        <taxon>Bacteria</taxon>
        <taxon>Bacillati</taxon>
        <taxon>Mycoplasmatota</taxon>
        <taxon>Mollicutes</taxon>
        <taxon>Acholeplasmatales</taxon>
        <taxon>Acholeplasmataceae</taxon>
        <taxon>Mariniplasma</taxon>
    </lineage>
</organism>
<dbReference type="EMBL" id="AP024412">
    <property type="protein sequence ID" value="BCR35853.1"/>
    <property type="molecule type" value="Genomic_DNA"/>
</dbReference>
<keyword evidence="3" id="KW-1185">Reference proteome</keyword>
<dbReference type="RefSeq" id="WP_176238684.1">
    <property type="nucleotide sequence ID" value="NZ_AP024412.1"/>
</dbReference>
<dbReference type="KEGG" id="manr:MPAN_007460"/>
<dbReference type="InterPro" id="IPR050565">
    <property type="entry name" value="LYPA1-2/EST-like"/>
</dbReference>
<dbReference type="Pfam" id="PF01738">
    <property type="entry name" value="DLH"/>
    <property type="match status" value="1"/>
</dbReference>
<accession>A0A7U9TGP9</accession>
<dbReference type="PANTHER" id="PTHR10655:SF17">
    <property type="entry name" value="LYSOPHOSPHOLIPASE-LIKE PROTEIN 1"/>
    <property type="match status" value="1"/>
</dbReference>
<proteinExistence type="predicted"/>
<dbReference type="SUPFAM" id="SSF53474">
    <property type="entry name" value="alpha/beta-Hydrolases"/>
    <property type="match status" value="1"/>
</dbReference>